<dbReference type="InterPro" id="IPR040187">
    <property type="entry name" value="OCAD1/2"/>
</dbReference>
<dbReference type="PANTHER" id="PTHR13336:SF4">
    <property type="entry name" value="OCIA DOMAIN-CONTAINING PROTEIN 1"/>
    <property type="match status" value="1"/>
</dbReference>
<reference evidence="8" key="1">
    <citation type="journal article" date="2021" name="Cell">
        <title>Tracing the genetic footprints of vertebrate landing in non-teleost ray-finned fishes.</title>
        <authorList>
            <person name="Bi X."/>
            <person name="Wang K."/>
            <person name="Yang L."/>
            <person name="Pan H."/>
            <person name="Jiang H."/>
            <person name="Wei Q."/>
            <person name="Fang M."/>
            <person name="Yu H."/>
            <person name="Zhu C."/>
            <person name="Cai Y."/>
            <person name="He Y."/>
            <person name="Gan X."/>
            <person name="Zeng H."/>
            <person name="Yu D."/>
            <person name="Zhu Y."/>
            <person name="Jiang H."/>
            <person name="Qiu Q."/>
            <person name="Yang H."/>
            <person name="Zhang Y.E."/>
            <person name="Wang W."/>
            <person name="Zhu M."/>
            <person name="He S."/>
            <person name="Zhang G."/>
        </authorList>
    </citation>
    <scope>NUCLEOTIDE SEQUENCE</scope>
    <source>
        <strain evidence="8">Allg_001</strain>
    </source>
</reference>
<feature type="region of interest" description="Disordered" evidence="6">
    <location>
        <begin position="114"/>
        <end position="205"/>
    </location>
</feature>
<dbReference type="EMBL" id="JAAWVO010008273">
    <property type="protein sequence ID" value="MBN3312736.1"/>
    <property type="molecule type" value="Genomic_DNA"/>
</dbReference>
<evidence type="ECO:0000256" key="5">
    <source>
        <dbReference type="RuleBase" id="RU369066"/>
    </source>
</evidence>
<feature type="compositionally biased region" description="Polar residues" evidence="6">
    <location>
        <begin position="1"/>
        <end position="24"/>
    </location>
</feature>
<dbReference type="GO" id="GO:2000736">
    <property type="term" value="P:regulation of stem cell differentiation"/>
    <property type="evidence" value="ECO:0007669"/>
    <property type="project" value="UniProtKB-UniRule"/>
</dbReference>
<keyword evidence="9" id="KW-1185">Reference proteome</keyword>
<evidence type="ECO:0000256" key="1">
    <source>
        <dbReference type="ARBA" id="ARBA00004177"/>
    </source>
</evidence>
<feature type="region of interest" description="Disordered" evidence="6">
    <location>
        <begin position="223"/>
        <end position="260"/>
    </location>
</feature>
<accession>A0A8J7NKD2</accession>
<comment type="subunit">
    <text evidence="5">Interacts with STAT3.</text>
</comment>
<evidence type="ECO:0000256" key="2">
    <source>
        <dbReference type="ARBA" id="ARBA00022753"/>
    </source>
</evidence>
<proteinExistence type="inferred from homology"/>
<protein>
    <recommendedName>
        <fullName evidence="4 5">OCIA domain-containing protein 1</fullName>
    </recommendedName>
</protein>
<dbReference type="InterPro" id="IPR009764">
    <property type="entry name" value="OCIA_dom"/>
</dbReference>
<gene>
    <name evidence="8" type="primary">Ociad1</name>
    <name evidence="8" type="ORF">GTO95_0016040</name>
</gene>
<evidence type="ECO:0000313" key="8">
    <source>
        <dbReference type="EMBL" id="MBN3312736.1"/>
    </source>
</evidence>
<comment type="similarity">
    <text evidence="3 5">Belongs to the OCIAD1 family.</text>
</comment>
<feature type="domain" description="OCIA" evidence="7">
    <location>
        <begin position="27"/>
        <end position="112"/>
    </location>
</feature>
<sequence length="260" mass="28480">MSPVSSAGLTSAQQERGGTPQNPLGVSYIPTEEERRVFRECNEESFWYRSLPFSAGGMVLTQALISRGVLSSSARFGSLPKVAFAGVCGYLAGKMSYMKTCQEKFKNMENSPLGEALRQGRSPGAYRSRPQKSELGDPESPVFDPVLHAPQSEQSPADSLGYPGDQEPFPSAYQPAPFSSVMSESAPSGAEDLGPQALMPYLDDEKPKRKTIMYEELRNKNRGSYEVAMTQKSESPLKPASERASKPEVKTNKYGDAWEE</sequence>
<dbReference type="Proteomes" id="UP000736164">
    <property type="component" value="Unassembled WGS sequence"/>
</dbReference>
<organism evidence="8 9">
    <name type="scientific">Atractosteus spatula</name>
    <name type="common">Alligator gar</name>
    <name type="synonym">Lepisosteus spatula</name>
    <dbReference type="NCBI Taxonomy" id="7917"/>
    <lineage>
        <taxon>Eukaryota</taxon>
        <taxon>Metazoa</taxon>
        <taxon>Chordata</taxon>
        <taxon>Craniata</taxon>
        <taxon>Vertebrata</taxon>
        <taxon>Euteleostomi</taxon>
        <taxon>Actinopterygii</taxon>
        <taxon>Neopterygii</taxon>
        <taxon>Holostei</taxon>
        <taxon>Semionotiformes</taxon>
        <taxon>Lepisosteidae</taxon>
        <taxon>Atractosteus</taxon>
    </lineage>
</organism>
<evidence type="ECO:0000313" key="9">
    <source>
        <dbReference type="Proteomes" id="UP000736164"/>
    </source>
</evidence>
<evidence type="ECO:0000256" key="6">
    <source>
        <dbReference type="SAM" id="MobiDB-lite"/>
    </source>
</evidence>
<evidence type="ECO:0000256" key="4">
    <source>
        <dbReference type="ARBA" id="ARBA00040877"/>
    </source>
</evidence>
<comment type="domain">
    <text evidence="5">The OCIA domain is necessary and sufficient for endosomal localization.</text>
</comment>
<feature type="non-terminal residue" evidence="8">
    <location>
        <position position="1"/>
    </location>
</feature>
<dbReference type="AlphaFoldDB" id="A0A8J7NKD2"/>
<dbReference type="GO" id="GO:0005768">
    <property type="term" value="C:endosome"/>
    <property type="evidence" value="ECO:0007669"/>
    <property type="project" value="UniProtKB-SubCell"/>
</dbReference>
<feature type="region of interest" description="Disordered" evidence="6">
    <location>
        <begin position="1"/>
        <end position="26"/>
    </location>
</feature>
<comment type="function">
    <text evidence="5">Maintains stem cell potency. Increases STAT3 phosphorylation and controls ERK phosphorylation. May act as a scaffold, increasing STAT3 recruitment onto endosomes.</text>
</comment>
<dbReference type="Pfam" id="PF07051">
    <property type="entry name" value="OCIA"/>
    <property type="match status" value="1"/>
</dbReference>
<evidence type="ECO:0000259" key="7">
    <source>
        <dbReference type="Pfam" id="PF07051"/>
    </source>
</evidence>
<comment type="subcellular location">
    <subcellularLocation>
        <location evidence="1 5">Endosome</location>
    </subcellularLocation>
</comment>
<dbReference type="PANTHER" id="PTHR13336">
    <property type="entry name" value="OVARIAN CARCINOMA IMMUNOREACTIVE ANTIGEN"/>
    <property type="match status" value="1"/>
</dbReference>
<name>A0A8J7NKD2_ATRSP</name>
<feature type="compositionally biased region" description="Basic and acidic residues" evidence="6">
    <location>
        <begin position="240"/>
        <end position="253"/>
    </location>
</feature>
<keyword evidence="2 5" id="KW-0967">Endosome</keyword>
<evidence type="ECO:0000256" key="3">
    <source>
        <dbReference type="ARBA" id="ARBA00037952"/>
    </source>
</evidence>
<comment type="caution">
    <text evidence="8">The sequence shown here is derived from an EMBL/GenBank/DDBJ whole genome shotgun (WGS) entry which is preliminary data.</text>
</comment>
<feature type="non-terminal residue" evidence="8">
    <location>
        <position position="260"/>
    </location>
</feature>